<dbReference type="Pfam" id="PF05548">
    <property type="entry name" value="Peptidase_M11"/>
    <property type="match status" value="1"/>
</dbReference>
<feature type="compositionally biased region" description="Low complexity" evidence="1">
    <location>
        <begin position="793"/>
        <end position="807"/>
    </location>
</feature>
<protein>
    <recommendedName>
        <fullName evidence="3">Peptidase M11 gametolysin domain-containing protein</fullName>
    </recommendedName>
</protein>
<evidence type="ECO:0000256" key="2">
    <source>
        <dbReference type="SAM" id="SignalP"/>
    </source>
</evidence>
<evidence type="ECO:0000313" key="5">
    <source>
        <dbReference type="Proteomes" id="UP001054902"/>
    </source>
</evidence>
<feature type="compositionally biased region" description="Low complexity" evidence="1">
    <location>
        <begin position="906"/>
        <end position="923"/>
    </location>
</feature>
<dbReference type="Proteomes" id="UP001054902">
    <property type="component" value="Unassembled WGS sequence"/>
</dbReference>
<feature type="region of interest" description="Disordered" evidence="1">
    <location>
        <begin position="1238"/>
        <end position="1269"/>
    </location>
</feature>
<feature type="domain" description="Peptidase M11 gametolysin" evidence="3">
    <location>
        <begin position="357"/>
        <end position="535"/>
    </location>
</feature>
<accession>A0AAD3CFD5</accession>
<keyword evidence="2" id="KW-0732">Signal</keyword>
<feature type="region of interest" description="Disordered" evidence="1">
    <location>
        <begin position="289"/>
        <end position="335"/>
    </location>
</feature>
<feature type="region of interest" description="Disordered" evidence="1">
    <location>
        <begin position="1328"/>
        <end position="1351"/>
    </location>
</feature>
<name>A0AAD3CFD5_9STRA</name>
<reference evidence="4 5" key="1">
    <citation type="journal article" date="2021" name="Sci. Rep.">
        <title>The genome of the diatom Chaetoceros tenuissimus carries an ancient integrated fragment of an extant virus.</title>
        <authorList>
            <person name="Hongo Y."/>
            <person name="Kimura K."/>
            <person name="Takaki Y."/>
            <person name="Yoshida Y."/>
            <person name="Baba S."/>
            <person name="Kobayashi G."/>
            <person name="Nagasaki K."/>
            <person name="Hano T."/>
            <person name="Tomaru Y."/>
        </authorList>
    </citation>
    <scope>NUCLEOTIDE SEQUENCE [LARGE SCALE GENOMIC DNA]</scope>
    <source>
        <strain evidence="4 5">NIES-3715</strain>
    </source>
</reference>
<feature type="compositionally biased region" description="Low complexity" evidence="1">
    <location>
        <begin position="868"/>
        <end position="879"/>
    </location>
</feature>
<feature type="region of interest" description="Disordered" evidence="1">
    <location>
        <begin position="868"/>
        <end position="932"/>
    </location>
</feature>
<feature type="region of interest" description="Disordered" evidence="1">
    <location>
        <begin position="793"/>
        <end position="815"/>
    </location>
</feature>
<feature type="compositionally biased region" description="Basic and acidic residues" evidence="1">
    <location>
        <begin position="290"/>
        <end position="304"/>
    </location>
</feature>
<keyword evidence="5" id="KW-1185">Reference proteome</keyword>
<feature type="signal peptide" evidence="2">
    <location>
        <begin position="1"/>
        <end position="18"/>
    </location>
</feature>
<evidence type="ECO:0000256" key="1">
    <source>
        <dbReference type="SAM" id="MobiDB-lite"/>
    </source>
</evidence>
<feature type="compositionally biased region" description="Basic residues" evidence="1">
    <location>
        <begin position="305"/>
        <end position="319"/>
    </location>
</feature>
<organism evidence="4 5">
    <name type="scientific">Chaetoceros tenuissimus</name>
    <dbReference type="NCBI Taxonomy" id="426638"/>
    <lineage>
        <taxon>Eukaryota</taxon>
        <taxon>Sar</taxon>
        <taxon>Stramenopiles</taxon>
        <taxon>Ochrophyta</taxon>
        <taxon>Bacillariophyta</taxon>
        <taxon>Coscinodiscophyceae</taxon>
        <taxon>Chaetocerotophycidae</taxon>
        <taxon>Chaetocerotales</taxon>
        <taxon>Chaetocerotaceae</taxon>
        <taxon>Chaetoceros</taxon>
    </lineage>
</organism>
<dbReference type="InterPro" id="IPR008752">
    <property type="entry name" value="Peptidase_M11"/>
</dbReference>
<dbReference type="EMBL" id="BLLK01000013">
    <property type="protein sequence ID" value="GFH43635.1"/>
    <property type="molecule type" value="Genomic_DNA"/>
</dbReference>
<evidence type="ECO:0000313" key="4">
    <source>
        <dbReference type="EMBL" id="GFH43635.1"/>
    </source>
</evidence>
<feature type="compositionally biased region" description="Low complexity" evidence="1">
    <location>
        <begin position="1498"/>
        <end position="1515"/>
    </location>
</feature>
<dbReference type="SUPFAM" id="SSF55486">
    <property type="entry name" value="Metalloproteases ('zincins'), catalytic domain"/>
    <property type="match status" value="1"/>
</dbReference>
<feature type="region of interest" description="Disordered" evidence="1">
    <location>
        <begin position="1077"/>
        <end position="1106"/>
    </location>
</feature>
<gene>
    <name evidence="4" type="ORF">CTEN210_00108</name>
</gene>
<sequence>MKGLIFFLLVGVPLLCTAQFSENNGNTNSLAFGVTEDVQIEDVQIRSTLVGVKIRTSRLLNNDGNHDPEATAAAAVAEAMDEVLENPTMSPVKNCKSAKDCPTEVETITSPPVVATLPTLSPVKNCKSAKDCPTEVETITSPPAVETLPTMSPVKNCKSAKDCPTDANDEIDFSQIEGFVLNEACLAVIGETMFSTNVTSSTNLLPEDIPRPALESEDSEAQDVWLSCMTPSGMVFDIDGADHEWMIEVLQKKKLESGDTFLIAPDKCRVGAVDQKLLVPKSALKFAKAPKSEKSGKSDKSDSRRKLKKGSSKTSRRGLKLTSSPVISERNEKDSRRLLREERSVLVVRVVLADAEPSNTVQELSNSVFGNNVDSVNLASQFNACSYGQMSFVKAMDRSGLTSSIDNGATTVTIPYSKTSHHGLIRNKITQELNYQFGVGNPRELADHVMYCLPPGSMPAVAYGIINSHLTVFLDRWCTYVSAQMHEIGHNLGWGHSGTIESQYNDMSGIMGYSFAQSDGPKLCTNGAKFWKTNWYGNRYHIINDVSLDKELRSFNYTGTLASFNNDPLVDGPPMIIKVATDTNMTYFVGYNGMMESNSGATSLDTVNIYSVEDEEMYGSGSILHATLSAGETFHASIGISLNVTVLSIDEVAGEAMIDISSSTTVITRGSFEVWVEGTCNVTDVEESLLSSLIETDPESSFEVMSAQPHCVSRRNLQEESIAAQNFVLVTLNFSHKFKFGRDKKLKEKREVVDKYKEKKKDIDAKLKEKFKGAGSILLKHIDYFDRTTSVPSMDVSSAPSSSPTRSGNCLDSPERWHDADGEMYNCDWYGVGDRCTTWGASSNFNTTANEACCSCGGGRILDTSLSLSSTSSPSNIPSHQISLNPSKIPSHIPSIKPSFGPTSRPTATPSSKPSVASSLSPTRIASSSPSIPLSNRQFNVGSVCNDKMEGWFDVDGGAYTCEWYSYNGRCQQYGHGSANFGLTANECCCSCGGGDIVSSSNHEESSATPPSSSGSAETSCNDKYDGWYDADGAAYDCQWYGNGSNCQTYGDGSANFGFTANEACCSCGGGDIVSSGSNQGSLSPPSPSSQGNSQSSSSGSGPTPGSVCNDKMEGWFDVDGGAYTCECNGSNCQTYGHGSANFGLTANECCCSCGGGDIVSSSNHEESSATPPSSGSAETSCNDKYEGWYDADGAAYDCQWYDNGSNCQTYGDGSANFGLTANECCCSCGGGDIVSSGSNQGSPSGAPPSPSSQGNSQSSSSGSGPTPGSVCNDKMEGWFDVDGGAYTCEWYSQNGRCQQYGHGSANFGLTANECCCSCGGGDIVSSGSNQGSPSPPSSSQGSSPSSSSGSVCNDKMEGWFDVDGGAYNCQWYSNGSNCQQYGHGSDNFGLTANEACCSCGGGDIVSSSNHEESSATPPSSGSADSSCNDKYEGWYDADGAAYDCQWYGNGSNCQTYGDGSANFGLTANECCCSCGGGDIVTNASNQGSPSGSPPSPSSQGNSQSSSSGSGSTPGSVCNDKMAGWFDVDGGAYTCEWYSHSGRCQQYGHGSANFGLTANECCCSCGGGTMSS</sequence>
<feature type="compositionally biased region" description="Low complexity" evidence="1">
    <location>
        <begin position="1252"/>
        <end position="1269"/>
    </location>
</feature>
<evidence type="ECO:0000259" key="3">
    <source>
        <dbReference type="Pfam" id="PF05548"/>
    </source>
</evidence>
<comment type="caution">
    <text evidence="4">The sequence shown here is derived from an EMBL/GenBank/DDBJ whole genome shotgun (WGS) entry which is preliminary data.</text>
</comment>
<feature type="region of interest" description="Disordered" evidence="1">
    <location>
        <begin position="1486"/>
        <end position="1515"/>
    </location>
</feature>
<proteinExistence type="predicted"/>
<feature type="chain" id="PRO_5041983972" description="Peptidase M11 gametolysin domain-containing protein" evidence="2">
    <location>
        <begin position="19"/>
        <end position="1572"/>
    </location>
</feature>